<evidence type="ECO:0000313" key="2">
    <source>
        <dbReference type="EMBL" id="MST56230.1"/>
    </source>
</evidence>
<feature type="transmembrane region" description="Helical" evidence="1">
    <location>
        <begin position="260"/>
        <end position="279"/>
    </location>
</feature>
<keyword evidence="1" id="KW-1133">Transmembrane helix</keyword>
<dbReference type="RefSeq" id="WP_154529312.1">
    <property type="nucleotide sequence ID" value="NZ_JAXDZJ010000004.1"/>
</dbReference>
<feature type="transmembrane region" description="Helical" evidence="1">
    <location>
        <begin position="234"/>
        <end position="253"/>
    </location>
</feature>
<sequence>MQFTQLQSILVVLGFFTVGDLIASRTRALVSMRFVSSGMILAAFWLGMPADLFKTTGLMSLAMTFIPVLMVHMGTMIDGRAMLAQYRTVLIALATMCAASAAVILIGSPLIGMNFALTATGPISGGNVAMLIMSEAAQAKGLNDILVFITMLLILQGFIGVPIASLCLRREARRLKAAFAAGGQAAETEAEKSERRKPIPALPKKLRTPFVLLCKSFLVAALAVAAAQATGNRVHPFVMALVFGVASYELGFLEGRILDIAASSGLSMFIMLLPTYVNLSRATPQMVLSLFYPIAVSFAAAVIGLVASAYLISRFAKSSFDMTLAIGACCLIGFPGTYIVADEVSRSFGDTPAEKEFIESRIMPQMLVSGFTTVTIASVFLAGFLVNFM</sequence>
<feature type="transmembrane region" description="Helical" evidence="1">
    <location>
        <begin position="6"/>
        <end position="23"/>
    </location>
</feature>
<dbReference type="InterPro" id="IPR049576">
    <property type="entry name" value="HDC-like"/>
</dbReference>
<keyword evidence="1" id="KW-0812">Transmembrane</keyword>
<dbReference type="CDD" id="cd21416">
    <property type="entry name" value="HDC_protein"/>
    <property type="match status" value="1"/>
</dbReference>
<feature type="transmembrane region" description="Helical" evidence="1">
    <location>
        <begin position="366"/>
        <end position="388"/>
    </location>
</feature>
<feature type="transmembrane region" description="Helical" evidence="1">
    <location>
        <begin position="210"/>
        <end position="228"/>
    </location>
</feature>
<evidence type="ECO:0000313" key="3">
    <source>
        <dbReference type="Proteomes" id="UP000473699"/>
    </source>
</evidence>
<feature type="transmembrane region" description="Helical" evidence="1">
    <location>
        <begin position="324"/>
        <end position="341"/>
    </location>
</feature>
<protein>
    <submittedName>
        <fullName evidence="2">Uncharacterized protein</fullName>
    </submittedName>
</protein>
<organism evidence="2 3">
    <name type="scientific">Pyramidobacter porci</name>
    <dbReference type="NCBI Taxonomy" id="2605789"/>
    <lineage>
        <taxon>Bacteria</taxon>
        <taxon>Thermotogati</taxon>
        <taxon>Synergistota</taxon>
        <taxon>Synergistia</taxon>
        <taxon>Synergistales</taxon>
        <taxon>Dethiosulfovibrionaceae</taxon>
        <taxon>Pyramidobacter</taxon>
    </lineage>
</organism>
<feature type="transmembrane region" description="Helical" evidence="1">
    <location>
        <begin position="30"/>
        <end position="46"/>
    </location>
</feature>
<accession>A0A6L5YDH1</accession>
<dbReference type="EMBL" id="VUNH01000010">
    <property type="protein sequence ID" value="MST56230.1"/>
    <property type="molecule type" value="Genomic_DNA"/>
</dbReference>
<evidence type="ECO:0000256" key="1">
    <source>
        <dbReference type="SAM" id="Phobius"/>
    </source>
</evidence>
<proteinExistence type="predicted"/>
<feature type="transmembrane region" description="Helical" evidence="1">
    <location>
        <begin position="89"/>
        <end position="111"/>
    </location>
</feature>
<feature type="transmembrane region" description="Helical" evidence="1">
    <location>
        <begin position="58"/>
        <end position="77"/>
    </location>
</feature>
<dbReference type="AlphaFoldDB" id="A0A6L5YDH1"/>
<gene>
    <name evidence="2" type="ORF">FYJ74_09325</name>
</gene>
<keyword evidence="1" id="KW-0472">Membrane</keyword>
<name>A0A6L5YDH1_9BACT</name>
<comment type="caution">
    <text evidence="2">The sequence shown here is derived from an EMBL/GenBank/DDBJ whole genome shotgun (WGS) entry which is preliminary data.</text>
</comment>
<keyword evidence="3" id="KW-1185">Reference proteome</keyword>
<feature type="transmembrane region" description="Helical" evidence="1">
    <location>
        <begin position="291"/>
        <end position="312"/>
    </location>
</feature>
<reference evidence="2 3" key="1">
    <citation type="submission" date="2019-08" db="EMBL/GenBank/DDBJ databases">
        <title>In-depth cultivation of the pig gut microbiome towards novel bacterial diversity and tailored functional studies.</title>
        <authorList>
            <person name="Wylensek D."/>
            <person name="Hitch T.C.A."/>
            <person name="Clavel T."/>
        </authorList>
    </citation>
    <scope>NUCLEOTIDE SEQUENCE [LARGE SCALE GENOMIC DNA]</scope>
    <source>
        <strain evidence="2 3">SM-530-WT-4B</strain>
    </source>
</reference>
<feature type="transmembrane region" description="Helical" evidence="1">
    <location>
        <begin position="145"/>
        <end position="168"/>
    </location>
</feature>
<dbReference type="Proteomes" id="UP000473699">
    <property type="component" value="Unassembled WGS sequence"/>
</dbReference>